<dbReference type="CDD" id="cd00045">
    <property type="entry name" value="DED"/>
    <property type="match status" value="1"/>
</dbReference>
<dbReference type="PROSITE" id="PS50168">
    <property type="entry name" value="DED"/>
    <property type="match status" value="1"/>
</dbReference>
<protein>
    <recommendedName>
        <fullName evidence="2">DED domain-containing protein</fullName>
    </recommendedName>
</protein>
<feature type="domain" description="DED" evidence="2">
    <location>
        <begin position="18"/>
        <end position="91"/>
    </location>
</feature>
<evidence type="ECO:0000256" key="1">
    <source>
        <dbReference type="SAM" id="MobiDB-lite"/>
    </source>
</evidence>
<feature type="compositionally biased region" description="Polar residues" evidence="1">
    <location>
        <begin position="372"/>
        <end position="393"/>
    </location>
</feature>
<evidence type="ECO:0000313" key="3">
    <source>
        <dbReference type="EMBL" id="CAI8006975.1"/>
    </source>
</evidence>
<accession>A0AA35R8V1</accession>
<gene>
    <name evidence="3" type="ORF">GBAR_LOCUS4996</name>
</gene>
<feature type="compositionally biased region" description="Basic residues" evidence="1">
    <location>
        <begin position="440"/>
        <end position="452"/>
    </location>
</feature>
<keyword evidence="4" id="KW-1185">Reference proteome</keyword>
<feature type="region of interest" description="Disordered" evidence="1">
    <location>
        <begin position="259"/>
        <end position="296"/>
    </location>
</feature>
<feature type="region of interest" description="Disordered" evidence="1">
    <location>
        <begin position="372"/>
        <end position="456"/>
    </location>
</feature>
<feature type="compositionally biased region" description="Polar residues" evidence="1">
    <location>
        <begin position="320"/>
        <end position="337"/>
    </location>
</feature>
<dbReference type="InterPro" id="IPR011029">
    <property type="entry name" value="DEATH-like_dom_sf"/>
</dbReference>
<dbReference type="Gene3D" id="1.10.533.10">
    <property type="entry name" value="Death Domain, Fas"/>
    <property type="match status" value="1"/>
</dbReference>
<dbReference type="SUPFAM" id="SSF47986">
    <property type="entry name" value="DEATH domain"/>
    <property type="match status" value="1"/>
</dbReference>
<name>A0AA35R8V1_GEOBA</name>
<feature type="region of interest" description="Disordered" evidence="1">
    <location>
        <begin position="320"/>
        <end position="357"/>
    </location>
</feature>
<dbReference type="EMBL" id="CASHTH010000738">
    <property type="protein sequence ID" value="CAI8006975.1"/>
    <property type="molecule type" value="Genomic_DNA"/>
</dbReference>
<dbReference type="Pfam" id="PF01335">
    <property type="entry name" value="DED"/>
    <property type="match status" value="1"/>
</dbReference>
<dbReference type="AlphaFoldDB" id="A0AA35R8V1"/>
<organism evidence="3 4">
    <name type="scientific">Geodia barretti</name>
    <name type="common">Barrett's horny sponge</name>
    <dbReference type="NCBI Taxonomy" id="519541"/>
    <lineage>
        <taxon>Eukaryota</taxon>
        <taxon>Metazoa</taxon>
        <taxon>Porifera</taxon>
        <taxon>Demospongiae</taxon>
        <taxon>Heteroscleromorpha</taxon>
        <taxon>Tetractinellida</taxon>
        <taxon>Astrophorina</taxon>
        <taxon>Geodiidae</taxon>
        <taxon>Geodia</taxon>
    </lineage>
</organism>
<feature type="compositionally biased region" description="Polar residues" evidence="1">
    <location>
        <begin position="411"/>
        <end position="428"/>
    </location>
</feature>
<comment type="caution">
    <text evidence="3">The sequence shown here is derived from an EMBL/GenBank/DDBJ whole genome shotgun (WGS) entry which is preliminary data.</text>
</comment>
<feature type="compositionally biased region" description="Polar residues" evidence="1">
    <location>
        <begin position="149"/>
        <end position="183"/>
    </location>
</feature>
<feature type="compositionally biased region" description="Low complexity" evidence="1">
    <location>
        <begin position="280"/>
        <end position="289"/>
    </location>
</feature>
<feature type="region of interest" description="Disordered" evidence="1">
    <location>
        <begin position="149"/>
        <end position="218"/>
    </location>
</feature>
<reference evidence="3" key="1">
    <citation type="submission" date="2023-03" db="EMBL/GenBank/DDBJ databases">
        <authorList>
            <person name="Steffen K."/>
            <person name="Cardenas P."/>
        </authorList>
    </citation>
    <scope>NUCLEOTIDE SEQUENCE</scope>
</reference>
<feature type="compositionally biased region" description="Polar residues" evidence="1">
    <location>
        <begin position="259"/>
        <end position="269"/>
    </location>
</feature>
<evidence type="ECO:0000259" key="2">
    <source>
        <dbReference type="PROSITE" id="PS50168"/>
    </source>
</evidence>
<dbReference type="InterPro" id="IPR001875">
    <property type="entry name" value="DED_dom"/>
</dbReference>
<sequence>MERVSAFQPLPCGRRQSAFRKLITEISEHLLPGEVTKCSFIHNLPKERSSSALDTLESLMQGGMFSHSNVEPLVDLLKDINRHDLVNEQVESFRRDFYDEDELSQSLPAPLMTQQIPLERRSNTVPADTAHAGIPPSLAVQETAPIAPSQTVNKTPAPTLQRPSSHEFSNSLTRQERTSTPQSPEMPPLSAANSPQPVYADPSPESGEAPTPHRPRIYTPVKWNDVGVSPHHKFKECSPSNSSSFNELQCYANQSSEHLLESSHMTRPYSQPEEYPSAATPTDTPTTPNGNGGTQLKLRRGAHLSHKAQSGLFMAATPLSMTSQHPQQKQGARSLSESRPRRAMTPPANLNKRISEPNFSHHNSFIFHSLARQTNARPESRTSGWSEASQPSPSRFPVDHTHQDDCDVFPHSQQSSQADGNEATQGHTGATEGRPDSGKLFRKRPGSKKRILNKFTRSRDRSSSIVTWSVKRRKLNEAIYEHRREKLLKCPRGLELENGGKHPPRLTLYLHPYGYEDDARKNLTLTVTLEASVKSHIPSSAVIRMEIFASETTEGRKLNHAILECQADSRIVRYKGFLSHKELRELECESIEFTASAKLYTTSLTD</sequence>
<proteinExistence type="predicted"/>
<evidence type="ECO:0000313" key="4">
    <source>
        <dbReference type="Proteomes" id="UP001174909"/>
    </source>
</evidence>
<dbReference type="GO" id="GO:0042981">
    <property type="term" value="P:regulation of apoptotic process"/>
    <property type="evidence" value="ECO:0007669"/>
    <property type="project" value="InterPro"/>
</dbReference>
<dbReference type="Proteomes" id="UP001174909">
    <property type="component" value="Unassembled WGS sequence"/>
</dbReference>